<evidence type="ECO:0000313" key="2">
    <source>
        <dbReference type="Proteomes" id="UP000254060"/>
    </source>
</evidence>
<name>A0A377FRZ5_9BACL</name>
<dbReference type="Proteomes" id="UP000254060">
    <property type="component" value="Unassembled WGS sequence"/>
</dbReference>
<reference evidence="1 2" key="1">
    <citation type="submission" date="2018-06" db="EMBL/GenBank/DDBJ databases">
        <authorList>
            <consortium name="Pathogen Informatics"/>
            <person name="Doyle S."/>
        </authorList>
    </citation>
    <scope>NUCLEOTIDE SEQUENCE [LARGE SCALE GENOMIC DNA]</scope>
    <source>
        <strain evidence="1 2">NCTC13163</strain>
    </source>
</reference>
<dbReference type="AlphaFoldDB" id="A0A377FRZ5"/>
<protein>
    <submittedName>
        <fullName evidence="1">Uncharacterized protein</fullName>
    </submittedName>
</protein>
<sequence length="237" mass="27751">MLVASHTPNMTGVLLSGEPDDFRALYESLHKLVGNVDPDIEDGSILRILGFCYDVRHTFMGHRNATFAEHGFDEEHLAFLSLVGPKQNLYLSFETFWPEILYIVFSLETCIKDYQKSSKATNWDPHITQARILQSAITKLVAETVTSRQFASFQKWITENSVNRIIYMQYIDYLNSKWNDLDIEKRQKNFNIFAKRTCQLTSDYDRQKRLVIEAAIEHRCLPSEIHYPSEFYNHVEW</sequence>
<proteinExistence type="predicted"/>
<gene>
    <name evidence="1" type="ORF">NCTC13163_00929</name>
</gene>
<dbReference type="OrthoDB" id="1999450at2"/>
<dbReference type="RefSeq" id="WP_029334609.1">
    <property type="nucleotide sequence ID" value="NZ_UGGP01000001.1"/>
</dbReference>
<accession>A0A377FRZ5</accession>
<dbReference type="Pfam" id="PF21845">
    <property type="entry name" value="DUF6904"/>
    <property type="match status" value="1"/>
</dbReference>
<organism evidence="1 2">
    <name type="scientific">Exiguobacterium aurantiacum</name>
    <dbReference type="NCBI Taxonomy" id="33987"/>
    <lineage>
        <taxon>Bacteria</taxon>
        <taxon>Bacillati</taxon>
        <taxon>Bacillota</taxon>
        <taxon>Bacilli</taxon>
        <taxon>Bacillales</taxon>
        <taxon>Bacillales Family XII. Incertae Sedis</taxon>
        <taxon>Exiguobacterium</taxon>
    </lineage>
</organism>
<dbReference type="EMBL" id="UGGP01000001">
    <property type="protein sequence ID" value="STO07579.1"/>
    <property type="molecule type" value="Genomic_DNA"/>
</dbReference>
<dbReference type="InterPro" id="IPR054199">
    <property type="entry name" value="DUF6904"/>
</dbReference>
<dbReference type="STRING" id="1397694.GCA_000702585_01443"/>
<evidence type="ECO:0000313" key="1">
    <source>
        <dbReference type="EMBL" id="STO07579.1"/>
    </source>
</evidence>